<dbReference type="InterPro" id="IPR029016">
    <property type="entry name" value="GAF-like_dom_sf"/>
</dbReference>
<dbReference type="Gene3D" id="3.30.450.40">
    <property type="match status" value="1"/>
</dbReference>
<dbReference type="PANTHER" id="PTHR43102:SF2">
    <property type="entry name" value="GAF DOMAIN-CONTAINING PROTEIN"/>
    <property type="match status" value="1"/>
</dbReference>
<dbReference type="RefSeq" id="WP_009544360.1">
    <property type="nucleotide sequence ID" value="NC_010546.1"/>
</dbReference>
<reference evidence="2 3" key="1">
    <citation type="journal article" date="2008" name="Proc. Natl. Acad. Sci. U.S.A.">
        <title>The genome of Cyanothece 51142, a unicellular diazotrophic cyanobacterium important in the marine nitrogen cycle.</title>
        <authorList>
            <person name="Welsh E.A."/>
            <person name="Liberton M."/>
            <person name="Stoeckel J."/>
            <person name="Loh T."/>
            <person name="Elvitigala T."/>
            <person name="Wang C."/>
            <person name="Wollam A."/>
            <person name="Fulton R.S."/>
            <person name="Clifton S.W."/>
            <person name="Jacobs J.M."/>
            <person name="Aurora R."/>
            <person name="Ghosh B.K."/>
            <person name="Sherman L.A."/>
            <person name="Smith R.D."/>
            <person name="Wilson R.K."/>
            <person name="Pakrasi H.B."/>
        </authorList>
    </citation>
    <scope>NUCLEOTIDE SEQUENCE [LARGE SCALE GENOMIC DNA]</scope>
    <source>
        <strain evidence="3">ATCC 51142 / BH68</strain>
    </source>
</reference>
<evidence type="ECO:0000313" key="2">
    <source>
        <dbReference type="EMBL" id="ACB50905.1"/>
    </source>
</evidence>
<dbReference type="OrthoDB" id="5401154at2"/>
<sequence>MKIKTPTQETERLEALKQYNILDTPSEQAYDDITRLATFICDVPIALITFVDAERQWFKSKVGLNVAQTPRDISFCSQCILSQEMMLVKDTFLDERFKDNPLVKVDPYIRFYAGIPLLTPNKQPLGTLCVIDRKPRDLSESQKNALEALARQVMIQLELRRVSSQLATALDKIKIMEGLIPICSYCKGIRNDQGYWSTVEKFIEQHSDVEFTHGICNECMKVHFPDVAKVLLEENDDNKRNFVVDN</sequence>
<dbReference type="AlphaFoldDB" id="B1WXR8"/>
<keyword evidence="3" id="KW-1185">Reference proteome</keyword>
<organism evidence="2 3">
    <name type="scientific">Crocosphaera subtropica (strain ATCC 51142 / BH68)</name>
    <name type="common">Cyanothece sp. (strain ATCC 51142)</name>
    <dbReference type="NCBI Taxonomy" id="43989"/>
    <lineage>
        <taxon>Bacteria</taxon>
        <taxon>Bacillati</taxon>
        <taxon>Cyanobacteriota</taxon>
        <taxon>Cyanophyceae</taxon>
        <taxon>Oscillatoriophycideae</taxon>
        <taxon>Chroococcales</taxon>
        <taxon>Aphanothecaceae</taxon>
        <taxon>Crocosphaera</taxon>
        <taxon>Crocosphaera subtropica</taxon>
    </lineage>
</organism>
<evidence type="ECO:0000313" key="3">
    <source>
        <dbReference type="Proteomes" id="UP000001203"/>
    </source>
</evidence>
<protein>
    <recommendedName>
        <fullName evidence="1">GAF domain-containing protein</fullName>
    </recommendedName>
</protein>
<feature type="domain" description="GAF" evidence="1">
    <location>
        <begin position="25"/>
        <end position="167"/>
    </location>
</feature>
<dbReference type="EMBL" id="CP000806">
    <property type="protein sequence ID" value="ACB50905.1"/>
    <property type="molecule type" value="Genomic_DNA"/>
</dbReference>
<evidence type="ECO:0000259" key="1">
    <source>
        <dbReference type="SMART" id="SM00065"/>
    </source>
</evidence>
<name>B1WXR8_CROS5</name>
<dbReference type="PANTHER" id="PTHR43102">
    <property type="entry name" value="SLR1143 PROTEIN"/>
    <property type="match status" value="1"/>
</dbReference>
<dbReference type="STRING" id="43989.cce_1555"/>
<dbReference type="SMART" id="SM00065">
    <property type="entry name" value="GAF"/>
    <property type="match status" value="1"/>
</dbReference>
<dbReference type="Pfam" id="PF01590">
    <property type="entry name" value="GAF"/>
    <property type="match status" value="1"/>
</dbReference>
<dbReference type="eggNOG" id="COG2203">
    <property type="taxonomic scope" value="Bacteria"/>
</dbReference>
<dbReference type="KEGG" id="cyt:cce_1555"/>
<proteinExistence type="predicted"/>
<dbReference type="HOGENOM" id="CLU_096802_0_0_3"/>
<dbReference type="Proteomes" id="UP000001203">
    <property type="component" value="Chromosome circular"/>
</dbReference>
<dbReference type="SUPFAM" id="SSF55781">
    <property type="entry name" value="GAF domain-like"/>
    <property type="match status" value="1"/>
</dbReference>
<dbReference type="InterPro" id="IPR003018">
    <property type="entry name" value="GAF"/>
</dbReference>
<accession>B1WXR8</accession>
<gene>
    <name evidence="2" type="ordered locus">cce_1555</name>
</gene>